<dbReference type="InterPro" id="IPR017907">
    <property type="entry name" value="Znf_RING_CS"/>
</dbReference>
<dbReference type="Proteomes" id="UP000092154">
    <property type="component" value="Unassembled WGS sequence"/>
</dbReference>
<dbReference type="InParanoid" id="A0A1B7ND32"/>
<dbReference type="InterPro" id="IPR018957">
    <property type="entry name" value="Znf_C3HC4_RING-type"/>
</dbReference>
<dbReference type="AlphaFoldDB" id="A0A1B7ND32"/>
<dbReference type="SUPFAM" id="SSF57850">
    <property type="entry name" value="RING/U-box"/>
    <property type="match status" value="1"/>
</dbReference>
<organism evidence="6 7">
    <name type="scientific">Rhizopogon vinicolor AM-OR11-026</name>
    <dbReference type="NCBI Taxonomy" id="1314800"/>
    <lineage>
        <taxon>Eukaryota</taxon>
        <taxon>Fungi</taxon>
        <taxon>Dikarya</taxon>
        <taxon>Basidiomycota</taxon>
        <taxon>Agaricomycotina</taxon>
        <taxon>Agaricomycetes</taxon>
        <taxon>Agaricomycetidae</taxon>
        <taxon>Boletales</taxon>
        <taxon>Suillineae</taxon>
        <taxon>Rhizopogonaceae</taxon>
        <taxon>Rhizopogon</taxon>
    </lineage>
</organism>
<feature type="non-terminal residue" evidence="6">
    <location>
        <position position="1"/>
    </location>
</feature>
<evidence type="ECO:0000259" key="5">
    <source>
        <dbReference type="PROSITE" id="PS50089"/>
    </source>
</evidence>
<dbReference type="EMBL" id="KV448150">
    <property type="protein sequence ID" value="OAX42751.1"/>
    <property type="molecule type" value="Genomic_DNA"/>
</dbReference>
<feature type="domain" description="RING-type" evidence="5">
    <location>
        <begin position="8"/>
        <end position="39"/>
    </location>
</feature>
<keyword evidence="2 4" id="KW-0863">Zinc-finger</keyword>
<dbReference type="InterPro" id="IPR013083">
    <property type="entry name" value="Znf_RING/FYVE/PHD"/>
</dbReference>
<keyword evidence="3" id="KW-0862">Zinc</keyword>
<dbReference type="InterPro" id="IPR001841">
    <property type="entry name" value="Znf_RING"/>
</dbReference>
<evidence type="ECO:0000313" key="6">
    <source>
        <dbReference type="EMBL" id="OAX42751.1"/>
    </source>
</evidence>
<dbReference type="Gene3D" id="3.30.40.10">
    <property type="entry name" value="Zinc/RING finger domain, C3HC4 (zinc finger)"/>
    <property type="match status" value="1"/>
</dbReference>
<protein>
    <recommendedName>
        <fullName evidence="5">RING-type domain-containing protein</fullName>
    </recommendedName>
</protein>
<dbReference type="Pfam" id="PF00097">
    <property type="entry name" value="zf-C3HC4"/>
    <property type="match status" value="1"/>
</dbReference>
<evidence type="ECO:0000256" key="1">
    <source>
        <dbReference type="ARBA" id="ARBA00022723"/>
    </source>
</evidence>
<gene>
    <name evidence="6" type="ORF">K503DRAFT_682670</name>
</gene>
<sequence length="116" mass="12952">YPYSPRQCGHSFCAICVLNWFKHEPTGLISPDRACPTCRSALVDPSQTSLTTNSLFPFTPNRTAQDVIRCMIDTISKEADSGNVSASDSLAKWGGNGSTREEWRQKERYFALKFSP</sequence>
<dbReference type="PROSITE" id="PS50089">
    <property type="entry name" value="ZF_RING_2"/>
    <property type="match status" value="1"/>
</dbReference>
<proteinExistence type="predicted"/>
<evidence type="ECO:0000256" key="4">
    <source>
        <dbReference type="PROSITE-ProRule" id="PRU00175"/>
    </source>
</evidence>
<dbReference type="GO" id="GO:0008270">
    <property type="term" value="F:zinc ion binding"/>
    <property type="evidence" value="ECO:0007669"/>
    <property type="project" value="UniProtKB-KW"/>
</dbReference>
<name>A0A1B7ND32_9AGAM</name>
<dbReference type="PROSITE" id="PS00518">
    <property type="entry name" value="ZF_RING_1"/>
    <property type="match status" value="1"/>
</dbReference>
<dbReference type="STRING" id="1314800.A0A1B7ND32"/>
<accession>A0A1B7ND32</accession>
<keyword evidence="1" id="KW-0479">Metal-binding</keyword>
<evidence type="ECO:0000256" key="3">
    <source>
        <dbReference type="ARBA" id="ARBA00022833"/>
    </source>
</evidence>
<keyword evidence="7" id="KW-1185">Reference proteome</keyword>
<evidence type="ECO:0000313" key="7">
    <source>
        <dbReference type="Proteomes" id="UP000092154"/>
    </source>
</evidence>
<evidence type="ECO:0000256" key="2">
    <source>
        <dbReference type="ARBA" id="ARBA00022771"/>
    </source>
</evidence>
<dbReference type="OrthoDB" id="6105938at2759"/>
<reference evidence="6 7" key="1">
    <citation type="submission" date="2016-06" db="EMBL/GenBank/DDBJ databases">
        <title>Comparative genomics of the ectomycorrhizal sister species Rhizopogon vinicolor and Rhizopogon vesiculosus (Basidiomycota: Boletales) reveals a divergence of the mating type B locus.</title>
        <authorList>
            <consortium name="DOE Joint Genome Institute"/>
            <person name="Mujic A.B."/>
            <person name="Kuo A."/>
            <person name="Tritt A."/>
            <person name="Lipzen A."/>
            <person name="Chen C."/>
            <person name="Johnson J."/>
            <person name="Sharma A."/>
            <person name="Barry K."/>
            <person name="Grigoriev I.V."/>
            <person name="Spatafora J.W."/>
        </authorList>
    </citation>
    <scope>NUCLEOTIDE SEQUENCE [LARGE SCALE GENOMIC DNA]</scope>
    <source>
        <strain evidence="6 7">AM-OR11-026</strain>
    </source>
</reference>